<keyword evidence="2" id="KW-1185">Reference proteome</keyword>
<accession>A0ABD2KLV3</accession>
<evidence type="ECO:0000313" key="1">
    <source>
        <dbReference type="EMBL" id="KAL3103600.1"/>
    </source>
</evidence>
<dbReference type="EMBL" id="JBICBT010000731">
    <property type="protein sequence ID" value="KAL3103600.1"/>
    <property type="molecule type" value="Genomic_DNA"/>
</dbReference>
<protein>
    <submittedName>
        <fullName evidence="1">Uncharacterized protein</fullName>
    </submittedName>
</protein>
<dbReference type="Proteomes" id="UP001620626">
    <property type="component" value="Unassembled WGS sequence"/>
</dbReference>
<dbReference type="AlphaFoldDB" id="A0ABD2KLV3"/>
<proteinExistence type="predicted"/>
<name>A0ABD2KLV3_9BILA</name>
<evidence type="ECO:0000313" key="2">
    <source>
        <dbReference type="Proteomes" id="UP001620626"/>
    </source>
</evidence>
<sequence>MNLDKSDCKALREHLLHDNSVHFEEDNEIFMANHIQFASASLAPPPTTIKFRKKFKPWKGKGMKSPANYVPCPQHEWKKIMEKSIEAKNPLVSINRIQSNLSEHQRDAIFIVLCSLEAQKDQMVKLLNLQQKTQKFCQVIRDQVWCQAIGL</sequence>
<reference evidence="1 2" key="1">
    <citation type="submission" date="2024-10" db="EMBL/GenBank/DDBJ databases">
        <authorList>
            <person name="Kim D."/>
        </authorList>
    </citation>
    <scope>NUCLEOTIDE SEQUENCE [LARGE SCALE GENOMIC DNA]</scope>
    <source>
        <strain evidence="1">BH-2024</strain>
    </source>
</reference>
<organism evidence="1 2">
    <name type="scientific">Heterodera trifolii</name>
    <dbReference type="NCBI Taxonomy" id="157864"/>
    <lineage>
        <taxon>Eukaryota</taxon>
        <taxon>Metazoa</taxon>
        <taxon>Ecdysozoa</taxon>
        <taxon>Nematoda</taxon>
        <taxon>Chromadorea</taxon>
        <taxon>Rhabditida</taxon>
        <taxon>Tylenchina</taxon>
        <taxon>Tylenchomorpha</taxon>
        <taxon>Tylenchoidea</taxon>
        <taxon>Heteroderidae</taxon>
        <taxon>Heteroderinae</taxon>
        <taxon>Heterodera</taxon>
    </lineage>
</organism>
<comment type="caution">
    <text evidence="1">The sequence shown here is derived from an EMBL/GenBank/DDBJ whole genome shotgun (WGS) entry which is preliminary data.</text>
</comment>
<gene>
    <name evidence="1" type="ORF">niasHT_020623</name>
</gene>